<keyword evidence="3" id="KW-0540">Nuclease</keyword>
<organism evidence="9 10">
    <name type="scientific">Spirosoma rhododendri</name>
    <dbReference type="NCBI Taxonomy" id="2728024"/>
    <lineage>
        <taxon>Bacteria</taxon>
        <taxon>Pseudomonadati</taxon>
        <taxon>Bacteroidota</taxon>
        <taxon>Cytophagia</taxon>
        <taxon>Cytophagales</taxon>
        <taxon>Cytophagaceae</taxon>
        <taxon>Spirosoma</taxon>
    </lineage>
</organism>
<dbReference type="AlphaFoldDB" id="A0A7L5DWV6"/>
<feature type="domain" description="PIN" evidence="8">
    <location>
        <begin position="4"/>
        <end position="133"/>
    </location>
</feature>
<dbReference type="Pfam" id="PF01850">
    <property type="entry name" value="PIN"/>
    <property type="match status" value="1"/>
</dbReference>
<dbReference type="KEGG" id="srho:HH216_23965"/>
<dbReference type="InterPro" id="IPR002716">
    <property type="entry name" value="PIN_dom"/>
</dbReference>
<evidence type="ECO:0000256" key="2">
    <source>
        <dbReference type="ARBA" id="ARBA00022649"/>
    </source>
</evidence>
<evidence type="ECO:0000256" key="4">
    <source>
        <dbReference type="ARBA" id="ARBA00022723"/>
    </source>
</evidence>
<gene>
    <name evidence="9" type="ORF">HH216_23965</name>
</gene>
<dbReference type="GO" id="GO:0016787">
    <property type="term" value="F:hydrolase activity"/>
    <property type="evidence" value="ECO:0007669"/>
    <property type="project" value="UniProtKB-KW"/>
</dbReference>
<dbReference type="EMBL" id="CP051677">
    <property type="protein sequence ID" value="QJD81138.1"/>
    <property type="molecule type" value="Genomic_DNA"/>
</dbReference>
<dbReference type="Gene3D" id="3.40.50.1010">
    <property type="entry name" value="5'-nuclease"/>
    <property type="match status" value="1"/>
</dbReference>
<comment type="cofactor">
    <cofactor evidence="1">
        <name>Mg(2+)</name>
        <dbReference type="ChEBI" id="CHEBI:18420"/>
    </cofactor>
</comment>
<evidence type="ECO:0000313" key="9">
    <source>
        <dbReference type="EMBL" id="QJD81138.1"/>
    </source>
</evidence>
<keyword evidence="4" id="KW-0479">Metal-binding</keyword>
<evidence type="ECO:0000256" key="6">
    <source>
        <dbReference type="ARBA" id="ARBA00022842"/>
    </source>
</evidence>
<keyword evidence="10" id="KW-1185">Reference proteome</keyword>
<protein>
    <submittedName>
        <fullName evidence="9">Type II toxin-antitoxin system VapC family toxin</fullName>
    </submittedName>
</protein>
<evidence type="ECO:0000256" key="1">
    <source>
        <dbReference type="ARBA" id="ARBA00001946"/>
    </source>
</evidence>
<keyword evidence="6" id="KW-0460">Magnesium</keyword>
<keyword evidence="5" id="KW-0378">Hydrolase</keyword>
<comment type="similarity">
    <text evidence="7">Belongs to the PINc/VapC protein family.</text>
</comment>
<evidence type="ECO:0000256" key="7">
    <source>
        <dbReference type="ARBA" id="ARBA00038093"/>
    </source>
</evidence>
<dbReference type="GO" id="GO:0004518">
    <property type="term" value="F:nuclease activity"/>
    <property type="evidence" value="ECO:0007669"/>
    <property type="project" value="UniProtKB-KW"/>
</dbReference>
<dbReference type="GO" id="GO:0046872">
    <property type="term" value="F:metal ion binding"/>
    <property type="evidence" value="ECO:0007669"/>
    <property type="project" value="UniProtKB-KW"/>
</dbReference>
<proteinExistence type="inferred from homology"/>
<keyword evidence="2" id="KW-1277">Toxin-antitoxin system</keyword>
<evidence type="ECO:0000256" key="3">
    <source>
        <dbReference type="ARBA" id="ARBA00022722"/>
    </source>
</evidence>
<evidence type="ECO:0000313" key="10">
    <source>
        <dbReference type="Proteomes" id="UP000501128"/>
    </source>
</evidence>
<reference evidence="9 10" key="1">
    <citation type="submission" date="2020-04" db="EMBL/GenBank/DDBJ databases">
        <title>Genome sequencing of novel species.</title>
        <authorList>
            <person name="Heo J."/>
            <person name="Kim S.-J."/>
            <person name="Kim J.-S."/>
            <person name="Hong S.-B."/>
            <person name="Kwon S.-W."/>
        </authorList>
    </citation>
    <scope>NUCLEOTIDE SEQUENCE [LARGE SCALE GENOMIC DNA]</scope>
    <source>
        <strain evidence="9 10">CJU-R4</strain>
    </source>
</reference>
<sequence length="153" mass="17555">MNLLFDTNILLYLARDTSGYKILQAINPDNRNIHVSFASIAEVESIAFQQNWSQDRRHRLEMALDEAQIVEMSQTFLKTYIHIDAYSQRKHLNFPKVPFITPRNMGKHDLWIAATASLLGLTLVTTDADFDHLHGPFLDLRFVAPASLRSLMN</sequence>
<dbReference type="PANTHER" id="PTHR33653">
    <property type="entry name" value="RIBONUCLEASE VAPC2"/>
    <property type="match status" value="1"/>
</dbReference>
<dbReference type="InterPro" id="IPR029060">
    <property type="entry name" value="PIN-like_dom_sf"/>
</dbReference>
<evidence type="ECO:0000256" key="5">
    <source>
        <dbReference type="ARBA" id="ARBA00022801"/>
    </source>
</evidence>
<dbReference type="InterPro" id="IPR050556">
    <property type="entry name" value="Type_II_TA_system_RNase"/>
</dbReference>
<dbReference type="PANTHER" id="PTHR33653:SF1">
    <property type="entry name" value="RIBONUCLEASE VAPC2"/>
    <property type="match status" value="1"/>
</dbReference>
<dbReference type="RefSeq" id="WP_169553157.1">
    <property type="nucleotide sequence ID" value="NZ_CP051677.1"/>
</dbReference>
<name>A0A7L5DWV6_9BACT</name>
<dbReference type="Proteomes" id="UP000501128">
    <property type="component" value="Chromosome"/>
</dbReference>
<evidence type="ECO:0000259" key="8">
    <source>
        <dbReference type="Pfam" id="PF01850"/>
    </source>
</evidence>
<dbReference type="SUPFAM" id="SSF88723">
    <property type="entry name" value="PIN domain-like"/>
    <property type="match status" value="1"/>
</dbReference>
<dbReference type="CDD" id="cd09881">
    <property type="entry name" value="PIN_VapC4-5_FitB-like"/>
    <property type="match status" value="1"/>
</dbReference>
<accession>A0A7L5DWV6</accession>